<dbReference type="EMBL" id="QICC01000068">
    <property type="protein sequence ID" value="RNM40685.1"/>
    <property type="molecule type" value="Genomic_DNA"/>
</dbReference>
<reference evidence="9" key="3">
    <citation type="journal article" date="2019" name="Microbiol. Resour. Announc.">
        <title>Draft Genome Sequences of Type Strains of Gordonibacter faecihominis, Paraeggerthella hongkongensis, Parvibacter caecicola,Slackia equolifaciens, Slackia faecicanis, and Slackia isoflavoniconvertens.</title>
        <authorList>
            <person name="Danylec N."/>
            <person name="Stoll D.A."/>
            <person name="Dotsch A."/>
            <person name="Huch M."/>
        </authorList>
    </citation>
    <scope>NUCLEOTIDE SEQUENCE</scope>
    <source>
        <strain evidence="9">DSM 16107</strain>
    </source>
</reference>
<protein>
    <submittedName>
        <fullName evidence="9">NUDIX hydrolase</fullName>
    </submittedName>
</protein>
<keyword evidence="3" id="KW-0479">Metal-binding</keyword>
<dbReference type="RefSeq" id="WP_114546452.1">
    <property type="nucleotide sequence ID" value="NZ_PPTT01000014.1"/>
</dbReference>
<dbReference type="GO" id="GO:0016818">
    <property type="term" value="F:hydrolase activity, acting on acid anhydrides, in phosphorus-containing anhydrides"/>
    <property type="evidence" value="ECO:0007669"/>
    <property type="project" value="InterPro"/>
</dbReference>
<evidence type="ECO:0000256" key="4">
    <source>
        <dbReference type="ARBA" id="ARBA00022801"/>
    </source>
</evidence>
<evidence type="ECO:0000313" key="8">
    <source>
        <dbReference type="EMBL" id="RDB68642.1"/>
    </source>
</evidence>
<dbReference type="Proteomes" id="UP000270112">
    <property type="component" value="Unassembled WGS sequence"/>
</dbReference>
<dbReference type="Gene3D" id="3.90.79.10">
    <property type="entry name" value="Nucleoside Triphosphate Pyrophosphohydrolase"/>
    <property type="match status" value="1"/>
</dbReference>
<gene>
    <name evidence="8" type="ORF">C1876_09320</name>
    <name evidence="9" type="ORF">DMP09_13165</name>
</gene>
<comment type="caution">
    <text evidence="9">The sequence shown here is derived from an EMBL/GenBank/DDBJ whole genome shotgun (WGS) entry which is preliminary data.</text>
</comment>
<dbReference type="CDD" id="cd18870">
    <property type="entry name" value="NUDIX_AcylCoAdiphos_Nudt19"/>
    <property type="match status" value="1"/>
</dbReference>
<evidence type="ECO:0000313" key="9">
    <source>
        <dbReference type="EMBL" id="RNM40685.1"/>
    </source>
</evidence>
<dbReference type="InterPro" id="IPR039121">
    <property type="entry name" value="NUDT19"/>
</dbReference>
<dbReference type="OrthoDB" id="7183442at2"/>
<reference evidence="8 10" key="1">
    <citation type="journal article" date="2018" name="Elife">
        <title>Discovery and characterization of a prevalent human gut bacterial enzyme sufficient for the inactivation of a family of plant toxins.</title>
        <authorList>
            <person name="Koppel N."/>
            <person name="Bisanz J.E."/>
            <person name="Pandelia M.E."/>
            <person name="Turnbaugh P.J."/>
            <person name="Balskus E.P."/>
        </authorList>
    </citation>
    <scope>NUCLEOTIDE SEQUENCE [LARGE SCALE GENOMIC DNA]</scope>
    <source>
        <strain evidence="8 10">DSM 16107</strain>
    </source>
</reference>
<sequence>MQWWKAGETLGVPMGEQQARAYAAFRAEGAPPATPRLAATVMLVRDPREVFMLRRAATMAFVPEAVVFPGGGVDPRDSEEQVAWEGPAPAVWARRMGTDEDVARRVVTAAAREVFEECGVLLAGGTRGVPAANVADPVWVEERRRLVEHEASFAEVLARHDLTLRADLLGLRSHWLTPVYEPRRYDTYFFAALSPADQAPDSCTTEANGAGWADPQAVLERGAQGALRLVPPTAYNLAHLAHAASAEAFAAGVDDVRRIMLEPSVDDEGKAVLSCLLP</sequence>
<evidence type="ECO:0000256" key="3">
    <source>
        <dbReference type="ARBA" id="ARBA00022723"/>
    </source>
</evidence>
<reference evidence="11" key="2">
    <citation type="submission" date="2018-05" db="EMBL/GenBank/DDBJ databases">
        <title>Genome Sequencing of selected type strains of the family Eggerthellaceae.</title>
        <authorList>
            <person name="Danylec N."/>
            <person name="Stoll D.A."/>
            <person name="Doetsch A."/>
            <person name="Huch M."/>
        </authorList>
    </citation>
    <scope>NUCLEOTIDE SEQUENCE [LARGE SCALE GENOMIC DNA]</scope>
    <source>
        <strain evidence="11">DSM 16107</strain>
    </source>
</reference>
<dbReference type="AlphaFoldDB" id="A0A3N0IUQ1"/>
<evidence type="ECO:0000256" key="2">
    <source>
        <dbReference type="ARBA" id="ARBA00001946"/>
    </source>
</evidence>
<accession>A0A3N0IUQ1</accession>
<keyword evidence="6" id="KW-0464">Manganese</keyword>
<keyword evidence="5" id="KW-0460">Magnesium</keyword>
<feature type="domain" description="Nudix hydrolase" evidence="7">
    <location>
        <begin position="34"/>
        <end position="235"/>
    </location>
</feature>
<dbReference type="GO" id="GO:0046872">
    <property type="term" value="F:metal ion binding"/>
    <property type="evidence" value="ECO:0007669"/>
    <property type="project" value="UniProtKB-KW"/>
</dbReference>
<evidence type="ECO:0000259" key="7">
    <source>
        <dbReference type="PROSITE" id="PS51462"/>
    </source>
</evidence>
<organism evidence="9 11">
    <name type="scientific">Eggerthella sinensis</name>
    <dbReference type="NCBI Taxonomy" id="242230"/>
    <lineage>
        <taxon>Bacteria</taxon>
        <taxon>Bacillati</taxon>
        <taxon>Actinomycetota</taxon>
        <taxon>Coriobacteriia</taxon>
        <taxon>Eggerthellales</taxon>
        <taxon>Eggerthellaceae</taxon>
        <taxon>Eggerthella</taxon>
    </lineage>
</organism>
<evidence type="ECO:0000256" key="1">
    <source>
        <dbReference type="ARBA" id="ARBA00001936"/>
    </source>
</evidence>
<dbReference type="SUPFAM" id="SSF55811">
    <property type="entry name" value="Nudix"/>
    <property type="match status" value="1"/>
</dbReference>
<dbReference type="PANTHER" id="PTHR12318">
    <property type="entry name" value="TESTOSTERONE-REGULATED PROTEIN RP2"/>
    <property type="match status" value="1"/>
</dbReference>
<evidence type="ECO:0000256" key="6">
    <source>
        <dbReference type="ARBA" id="ARBA00023211"/>
    </source>
</evidence>
<comment type="cofactor">
    <cofactor evidence="2">
        <name>Mg(2+)</name>
        <dbReference type="ChEBI" id="CHEBI:18420"/>
    </cofactor>
</comment>
<dbReference type="InterPro" id="IPR000086">
    <property type="entry name" value="NUDIX_hydrolase_dom"/>
</dbReference>
<evidence type="ECO:0000256" key="5">
    <source>
        <dbReference type="ARBA" id="ARBA00022842"/>
    </source>
</evidence>
<name>A0A3N0IUQ1_9ACTN</name>
<dbReference type="PANTHER" id="PTHR12318:SF0">
    <property type="entry name" value="ACYL-COENZYME A DIPHOSPHATASE NUDT19"/>
    <property type="match status" value="1"/>
</dbReference>
<evidence type="ECO:0000313" key="10">
    <source>
        <dbReference type="Proteomes" id="UP000253817"/>
    </source>
</evidence>
<dbReference type="EMBL" id="PPTT01000014">
    <property type="protein sequence ID" value="RDB68642.1"/>
    <property type="molecule type" value="Genomic_DNA"/>
</dbReference>
<dbReference type="PROSITE" id="PS51462">
    <property type="entry name" value="NUDIX"/>
    <property type="match status" value="1"/>
</dbReference>
<keyword evidence="10" id="KW-1185">Reference proteome</keyword>
<proteinExistence type="predicted"/>
<comment type="cofactor">
    <cofactor evidence="1">
        <name>Mn(2+)</name>
        <dbReference type="ChEBI" id="CHEBI:29035"/>
    </cofactor>
</comment>
<dbReference type="Proteomes" id="UP000253817">
    <property type="component" value="Unassembled WGS sequence"/>
</dbReference>
<evidence type="ECO:0000313" key="11">
    <source>
        <dbReference type="Proteomes" id="UP000270112"/>
    </source>
</evidence>
<dbReference type="InterPro" id="IPR015797">
    <property type="entry name" value="NUDIX_hydrolase-like_dom_sf"/>
</dbReference>
<keyword evidence="4 9" id="KW-0378">Hydrolase</keyword>